<dbReference type="RefSeq" id="WP_092747790.1">
    <property type="nucleotide sequence ID" value="NZ_FMYL01000005.1"/>
</dbReference>
<dbReference type="GO" id="GO:0015074">
    <property type="term" value="P:DNA integration"/>
    <property type="evidence" value="ECO:0007669"/>
    <property type="project" value="UniProtKB-KW"/>
</dbReference>
<dbReference type="CDD" id="cd00801">
    <property type="entry name" value="INT_P4_C"/>
    <property type="match status" value="1"/>
</dbReference>
<dbReference type="Pfam" id="PF13356">
    <property type="entry name" value="Arm-DNA-bind_3"/>
    <property type="match status" value="1"/>
</dbReference>
<dbReference type="InterPro" id="IPR011010">
    <property type="entry name" value="DNA_brk_join_enz"/>
</dbReference>
<proteinExistence type="inferred from homology"/>
<dbReference type="InterPro" id="IPR025166">
    <property type="entry name" value="Integrase_DNA_bind_dom"/>
</dbReference>
<evidence type="ECO:0000256" key="3">
    <source>
        <dbReference type="ARBA" id="ARBA00023125"/>
    </source>
</evidence>
<accession>A0A1G6HE12</accession>
<dbReference type="OrthoDB" id="9795573at2"/>
<dbReference type="Gene3D" id="1.10.150.130">
    <property type="match status" value="1"/>
</dbReference>
<keyword evidence="7" id="KW-1185">Reference proteome</keyword>
<dbReference type="Pfam" id="PF00589">
    <property type="entry name" value="Phage_integrase"/>
    <property type="match status" value="1"/>
</dbReference>
<dbReference type="PANTHER" id="PTHR30629:SF2">
    <property type="entry name" value="PROPHAGE INTEGRASE INTS-RELATED"/>
    <property type="match status" value="1"/>
</dbReference>
<dbReference type="AlphaFoldDB" id="A0A1G6HE12"/>
<dbReference type="Proteomes" id="UP000242501">
    <property type="component" value="Unassembled WGS sequence"/>
</dbReference>
<reference evidence="7" key="1">
    <citation type="submission" date="2016-09" db="EMBL/GenBank/DDBJ databases">
        <authorList>
            <person name="Varghese N."/>
            <person name="Submissions S."/>
        </authorList>
    </citation>
    <scope>NUCLEOTIDE SEQUENCE [LARGE SCALE GENOMIC DNA]</scope>
    <source>
        <strain evidence="7">ANC 4422</strain>
    </source>
</reference>
<dbReference type="PANTHER" id="PTHR30629">
    <property type="entry name" value="PROPHAGE INTEGRASE"/>
    <property type="match status" value="1"/>
</dbReference>
<name>A0A1G6HE12_9GAMM</name>
<keyword evidence="3" id="KW-0238">DNA-binding</keyword>
<dbReference type="GO" id="GO:0003677">
    <property type="term" value="F:DNA binding"/>
    <property type="evidence" value="ECO:0007669"/>
    <property type="project" value="UniProtKB-KW"/>
</dbReference>
<keyword evidence="4" id="KW-0233">DNA recombination</keyword>
<evidence type="ECO:0000313" key="6">
    <source>
        <dbReference type="EMBL" id="SDB92328.1"/>
    </source>
</evidence>
<dbReference type="GO" id="GO:0006310">
    <property type="term" value="P:DNA recombination"/>
    <property type="evidence" value="ECO:0007669"/>
    <property type="project" value="UniProtKB-KW"/>
</dbReference>
<keyword evidence="2" id="KW-0229">DNA integration</keyword>
<dbReference type="Gene3D" id="1.10.443.10">
    <property type="entry name" value="Intergrase catalytic core"/>
    <property type="match status" value="1"/>
</dbReference>
<comment type="similarity">
    <text evidence="1">Belongs to the 'phage' integrase family.</text>
</comment>
<evidence type="ECO:0000256" key="2">
    <source>
        <dbReference type="ARBA" id="ARBA00022908"/>
    </source>
</evidence>
<dbReference type="InterPro" id="IPR053876">
    <property type="entry name" value="Phage_int_M"/>
</dbReference>
<dbReference type="InterPro" id="IPR038488">
    <property type="entry name" value="Integrase_DNA-bd_sf"/>
</dbReference>
<dbReference type="InterPro" id="IPR013762">
    <property type="entry name" value="Integrase-like_cat_sf"/>
</dbReference>
<gene>
    <name evidence="6" type="ORF">SAMN05421733_10562</name>
</gene>
<evidence type="ECO:0000259" key="5">
    <source>
        <dbReference type="PROSITE" id="PS51898"/>
    </source>
</evidence>
<evidence type="ECO:0000256" key="1">
    <source>
        <dbReference type="ARBA" id="ARBA00008857"/>
    </source>
</evidence>
<dbReference type="Gene3D" id="3.30.160.390">
    <property type="entry name" value="Integrase, DNA-binding domain"/>
    <property type="match status" value="1"/>
</dbReference>
<dbReference type="STRING" id="1219383.SAMN05421733_10562"/>
<dbReference type="InterPro" id="IPR050808">
    <property type="entry name" value="Phage_Integrase"/>
</dbReference>
<evidence type="ECO:0000313" key="7">
    <source>
        <dbReference type="Proteomes" id="UP000242501"/>
    </source>
</evidence>
<evidence type="ECO:0000256" key="4">
    <source>
        <dbReference type="ARBA" id="ARBA00023172"/>
    </source>
</evidence>
<sequence length="452" mass="52538">MKRNAIKRFPMSDTVLIALEPEDKDYRVKDSENLYFSVSHKGNKRWDFRYKDPITQKWAWLGLGSFNEVSGKLARKKADEWKTLISQGISPKDYKEEKAKEAENNVLCTFKYLADNYCLGKKWTDDTRKRNEGSLKNHVYPLMGKRDYRKITKKEWLELFQEIQKKPHPKTGKPIIEMGNRVRGLCKDIYDLAEVTGLIDYNPISGIHKFLEKHEKKNMAHVAIDELPALLQAIRRFPSRQTSIGLELSILFGCRPSEMRKAVWEEFNFDKKLWTIPAHRMKKRIEHVIPLPKQAIALLEELKQFSGNSPYLFRGRSRSNIPISNNTFGKALKEMGYQGKQTPHGFRHILSTALREHGFQREWVESALAHKVGGVEGVYNKAVYLNQRTQMMQIWANYLDALAEDKEHDIPSNIDMIGDLIKRLDLSTEQSTLLKVYFDSMTDDSEIDQKIA</sequence>
<organism evidence="6 7">
    <name type="scientific">Acinetobacter boissieri</name>
    <dbReference type="NCBI Taxonomy" id="1219383"/>
    <lineage>
        <taxon>Bacteria</taxon>
        <taxon>Pseudomonadati</taxon>
        <taxon>Pseudomonadota</taxon>
        <taxon>Gammaproteobacteria</taxon>
        <taxon>Moraxellales</taxon>
        <taxon>Moraxellaceae</taxon>
        <taxon>Acinetobacter</taxon>
    </lineage>
</organism>
<dbReference type="SUPFAM" id="SSF56349">
    <property type="entry name" value="DNA breaking-rejoining enzymes"/>
    <property type="match status" value="1"/>
</dbReference>
<dbReference type="PROSITE" id="PS51898">
    <property type="entry name" value="TYR_RECOMBINASE"/>
    <property type="match status" value="1"/>
</dbReference>
<dbReference type="InterPro" id="IPR010998">
    <property type="entry name" value="Integrase_recombinase_N"/>
</dbReference>
<protein>
    <recommendedName>
        <fullName evidence="5">Tyr recombinase domain-containing protein</fullName>
    </recommendedName>
</protein>
<feature type="domain" description="Tyr recombinase" evidence="5">
    <location>
        <begin position="217"/>
        <end position="392"/>
    </location>
</feature>
<dbReference type="InterPro" id="IPR002104">
    <property type="entry name" value="Integrase_catalytic"/>
</dbReference>
<dbReference type="Pfam" id="PF22022">
    <property type="entry name" value="Phage_int_M"/>
    <property type="match status" value="1"/>
</dbReference>
<dbReference type="EMBL" id="FMYL01000005">
    <property type="protein sequence ID" value="SDB92328.1"/>
    <property type="molecule type" value="Genomic_DNA"/>
</dbReference>